<evidence type="ECO:0000313" key="3">
    <source>
        <dbReference type="Proteomes" id="UP000660611"/>
    </source>
</evidence>
<dbReference type="GO" id="GO:0016757">
    <property type="term" value="F:glycosyltransferase activity"/>
    <property type="evidence" value="ECO:0007669"/>
    <property type="project" value="TreeGrafter"/>
</dbReference>
<dbReference type="NCBIfam" id="NF038011">
    <property type="entry name" value="PelF"/>
    <property type="match status" value="1"/>
</dbReference>
<gene>
    <name evidence="2" type="primary">icsA</name>
    <name evidence="2" type="ORF">Dsi01nite_084540</name>
</gene>
<organism evidence="2 3">
    <name type="scientific">Dactylosporangium siamense</name>
    <dbReference type="NCBI Taxonomy" id="685454"/>
    <lineage>
        <taxon>Bacteria</taxon>
        <taxon>Bacillati</taxon>
        <taxon>Actinomycetota</taxon>
        <taxon>Actinomycetes</taxon>
        <taxon>Micromonosporales</taxon>
        <taxon>Micromonosporaceae</taxon>
        <taxon>Dactylosporangium</taxon>
    </lineage>
</organism>
<keyword evidence="3" id="KW-1185">Reference proteome</keyword>
<dbReference type="AlphaFoldDB" id="A0A919UH76"/>
<dbReference type="InterPro" id="IPR022622">
    <property type="entry name" value="DUF3492"/>
</dbReference>
<dbReference type="RefSeq" id="WP_203852061.1">
    <property type="nucleotide sequence ID" value="NZ_BAAAVW010000028.1"/>
</dbReference>
<sequence>MRVALVNEGTYPYVTGGVSTWCDQLVRGLPDVDWDLVAIVGTEPDRPAVRLPGNVRSLTPVPVWGTARPARGKPERAAARLCRGMLGDTAADLVVFTEGLRELAELARPRPGRFRPARTGRHPLAGVGLADILVDAWARARVDGIHLPRLTLRDADVAGVLLEHALRPLAAELPAGTDLVHANANGLSAMVALAAKWRTGVPFLMTEHGVYLRERYLSAGDQTPGVKTALLRFHRALARLSYWESDLITPVSGFNSRWAVRHGADPAKVAVIGNGVDPARFPPLSTEPAEPVISWVGRIDPLKDLETLIRALAVVRAAVPGARLHLAGPVPAGNEAYAAECRATAAELGLTDAVTWAGPCTTSRDAFAAGQVAALSSISEGMPYTVLEAMMCGRPTVSTDVGGVAEAVGDAGLVVPPRDPQAFGAACIALLTSPDLRAGTGHRGRQRALREHTLDRCLTAYRGRYETLTDSRVTPPAPVPASVLVAV</sequence>
<dbReference type="Pfam" id="PF11997">
    <property type="entry name" value="DUF3492"/>
    <property type="match status" value="1"/>
</dbReference>
<comment type="caution">
    <text evidence="2">The sequence shown here is derived from an EMBL/GenBank/DDBJ whole genome shotgun (WGS) entry which is preliminary data.</text>
</comment>
<name>A0A919UH76_9ACTN</name>
<evidence type="ECO:0000259" key="1">
    <source>
        <dbReference type="Pfam" id="PF11997"/>
    </source>
</evidence>
<dbReference type="InterPro" id="IPR047691">
    <property type="entry name" value="PelF-like"/>
</dbReference>
<dbReference type="Pfam" id="PF13692">
    <property type="entry name" value="Glyco_trans_1_4"/>
    <property type="match status" value="1"/>
</dbReference>
<dbReference type="EMBL" id="BONQ01000130">
    <property type="protein sequence ID" value="GIG50413.1"/>
    <property type="molecule type" value="Genomic_DNA"/>
</dbReference>
<dbReference type="PANTHER" id="PTHR12526:SF636">
    <property type="entry name" value="BLL3647 PROTEIN"/>
    <property type="match status" value="1"/>
</dbReference>
<proteinExistence type="predicted"/>
<dbReference type="PANTHER" id="PTHR12526">
    <property type="entry name" value="GLYCOSYLTRANSFERASE"/>
    <property type="match status" value="1"/>
</dbReference>
<protein>
    <submittedName>
        <fullName evidence="2">Lipopolysaccharide glycosyltransferase, putative</fullName>
    </submittedName>
</protein>
<accession>A0A919UH76</accession>
<dbReference type="SUPFAM" id="SSF53756">
    <property type="entry name" value="UDP-Glycosyltransferase/glycogen phosphorylase"/>
    <property type="match status" value="1"/>
</dbReference>
<feature type="domain" description="DUF3492" evidence="1">
    <location>
        <begin position="1"/>
        <end position="266"/>
    </location>
</feature>
<evidence type="ECO:0000313" key="2">
    <source>
        <dbReference type="EMBL" id="GIG50413.1"/>
    </source>
</evidence>
<reference evidence="2" key="1">
    <citation type="submission" date="2021-01" db="EMBL/GenBank/DDBJ databases">
        <title>Whole genome shotgun sequence of Dactylosporangium siamense NBRC 106093.</title>
        <authorList>
            <person name="Komaki H."/>
            <person name="Tamura T."/>
        </authorList>
    </citation>
    <scope>NUCLEOTIDE SEQUENCE</scope>
    <source>
        <strain evidence="2">NBRC 106093</strain>
    </source>
</reference>
<dbReference type="Proteomes" id="UP000660611">
    <property type="component" value="Unassembled WGS sequence"/>
</dbReference>
<dbReference type="Gene3D" id="3.40.50.2000">
    <property type="entry name" value="Glycogen Phosphorylase B"/>
    <property type="match status" value="2"/>
</dbReference>